<dbReference type="SUPFAM" id="SSF46689">
    <property type="entry name" value="Homeodomain-like"/>
    <property type="match status" value="2"/>
</dbReference>
<dbReference type="Proteomes" id="UP000529795">
    <property type="component" value="Unassembled WGS sequence"/>
</dbReference>
<evidence type="ECO:0000313" key="6">
    <source>
        <dbReference type="Proteomes" id="UP000529795"/>
    </source>
</evidence>
<organism evidence="5 6">
    <name type="scientific">Sphingomonas jinjuensis</name>
    <dbReference type="NCBI Taxonomy" id="535907"/>
    <lineage>
        <taxon>Bacteria</taxon>
        <taxon>Pseudomonadati</taxon>
        <taxon>Pseudomonadota</taxon>
        <taxon>Alphaproteobacteria</taxon>
        <taxon>Sphingomonadales</taxon>
        <taxon>Sphingomonadaceae</taxon>
        <taxon>Sphingomonas</taxon>
    </lineage>
</organism>
<reference evidence="5 6" key="1">
    <citation type="submission" date="2020-08" db="EMBL/GenBank/DDBJ databases">
        <title>Genomic Encyclopedia of Type Strains, Phase IV (KMG-IV): sequencing the most valuable type-strain genomes for metagenomic binning, comparative biology and taxonomic classification.</title>
        <authorList>
            <person name="Goeker M."/>
        </authorList>
    </citation>
    <scope>NUCLEOTIDE SEQUENCE [LARGE SCALE GENOMIC DNA]</scope>
    <source>
        <strain evidence="5 6">YC6723</strain>
    </source>
</reference>
<evidence type="ECO:0000256" key="2">
    <source>
        <dbReference type="ARBA" id="ARBA00023125"/>
    </source>
</evidence>
<dbReference type="InterPro" id="IPR018060">
    <property type="entry name" value="HTH_AraC"/>
</dbReference>
<keyword evidence="2" id="KW-0238">DNA-binding</keyword>
<dbReference type="InterPro" id="IPR009057">
    <property type="entry name" value="Homeodomain-like_sf"/>
</dbReference>
<proteinExistence type="predicted"/>
<name>A0A840FCI9_9SPHN</name>
<keyword evidence="3" id="KW-0804">Transcription</keyword>
<comment type="caution">
    <text evidence="5">The sequence shown here is derived from an EMBL/GenBank/DDBJ whole genome shotgun (WGS) entry which is preliminary data.</text>
</comment>
<feature type="domain" description="HTH araC/xylS-type" evidence="4">
    <location>
        <begin position="146"/>
        <end position="244"/>
    </location>
</feature>
<evidence type="ECO:0000259" key="4">
    <source>
        <dbReference type="PROSITE" id="PS01124"/>
    </source>
</evidence>
<dbReference type="GO" id="GO:0043565">
    <property type="term" value="F:sequence-specific DNA binding"/>
    <property type="evidence" value="ECO:0007669"/>
    <property type="project" value="InterPro"/>
</dbReference>
<accession>A0A840FCI9</accession>
<dbReference type="PANTHER" id="PTHR47893:SF1">
    <property type="entry name" value="REGULATORY PROTEIN PCHR"/>
    <property type="match status" value="1"/>
</dbReference>
<dbReference type="InterPro" id="IPR018062">
    <property type="entry name" value="HTH_AraC-typ_CS"/>
</dbReference>
<evidence type="ECO:0000313" key="5">
    <source>
        <dbReference type="EMBL" id="MBB4153966.1"/>
    </source>
</evidence>
<keyword evidence="1" id="KW-0805">Transcription regulation</keyword>
<dbReference type="InterPro" id="IPR053142">
    <property type="entry name" value="PchR_regulatory_protein"/>
</dbReference>
<evidence type="ECO:0000256" key="3">
    <source>
        <dbReference type="ARBA" id="ARBA00023163"/>
    </source>
</evidence>
<keyword evidence="6" id="KW-1185">Reference proteome</keyword>
<dbReference type="PANTHER" id="PTHR47893">
    <property type="entry name" value="REGULATORY PROTEIN PCHR"/>
    <property type="match status" value="1"/>
</dbReference>
<protein>
    <submittedName>
        <fullName evidence="5">AraC family transcriptional activator of pyochelin receptor</fullName>
    </submittedName>
</protein>
<dbReference type="PROSITE" id="PS00041">
    <property type="entry name" value="HTH_ARAC_FAMILY_1"/>
    <property type="match status" value="1"/>
</dbReference>
<dbReference type="Pfam" id="PF12833">
    <property type="entry name" value="HTH_18"/>
    <property type="match status" value="1"/>
</dbReference>
<dbReference type="EMBL" id="JACIEV010000004">
    <property type="protein sequence ID" value="MBB4153966.1"/>
    <property type="molecule type" value="Genomic_DNA"/>
</dbReference>
<dbReference type="RefSeq" id="WP_183984001.1">
    <property type="nucleotide sequence ID" value="NZ_JACIEV010000004.1"/>
</dbReference>
<keyword evidence="5" id="KW-0675">Receptor</keyword>
<sequence length="247" mass="26380">MKDRIDVSPEMVAFVGDGALPAGEWPARSIGFSFRLAPATFAFHPDPIAVDMLADADLVLVVSAAECARIFGTVPTEGACWHVPTEMRGIALAITGCRIEGAHGVTLRLAKSIELLCMTFAALADGGLIPVDGAGVLSAAEAKRIAAARRLIDEQWHEKITLDTISRACGINRAKLTRGFRSMFSMTVADAIADRRLHGARDLLLATDLPVSSIGYRCGYLNNASFTRAFSRRFGQAPSHLRAQAAA</sequence>
<evidence type="ECO:0000256" key="1">
    <source>
        <dbReference type="ARBA" id="ARBA00023015"/>
    </source>
</evidence>
<dbReference type="Gene3D" id="1.10.10.60">
    <property type="entry name" value="Homeodomain-like"/>
    <property type="match status" value="2"/>
</dbReference>
<dbReference type="AlphaFoldDB" id="A0A840FCI9"/>
<gene>
    <name evidence="5" type="ORF">GGQ80_001872</name>
</gene>
<dbReference type="GO" id="GO:0003700">
    <property type="term" value="F:DNA-binding transcription factor activity"/>
    <property type="evidence" value="ECO:0007669"/>
    <property type="project" value="InterPro"/>
</dbReference>
<dbReference type="PROSITE" id="PS01124">
    <property type="entry name" value="HTH_ARAC_FAMILY_2"/>
    <property type="match status" value="1"/>
</dbReference>
<dbReference type="SMART" id="SM00342">
    <property type="entry name" value="HTH_ARAC"/>
    <property type="match status" value="1"/>
</dbReference>